<proteinExistence type="predicted"/>
<dbReference type="EMBL" id="PVWK01000135">
    <property type="protein sequence ID" value="PSB24978.1"/>
    <property type="molecule type" value="Genomic_DNA"/>
</dbReference>
<sequence>MCKAKQPGLLAEQICDHKLASNQFPVCRLWFGCFVPKVANRAQERSILTTKRPINGWFWAVAREAA</sequence>
<protein>
    <submittedName>
        <fullName evidence="1">Uncharacterized protein</fullName>
    </submittedName>
</protein>
<reference evidence="2" key="1">
    <citation type="submission" date="2018-02" db="EMBL/GenBank/DDBJ databases">
        <authorList>
            <person name="Moore K."/>
            <person name="Momper L."/>
        </authorList>
    </citation>
    <scope>NUCLEOTIDE SEQUENCE [LARGE SCALE GENOMIC DNA]</scope>
    <source>
        <strain evidence="2">ULC18</strain>
    </source>
</reference>
<reference evidence="1 2" key="2">
    <citation type="submission" date="2018-03" db="EMBL/GenBank/DDBJ databases">
        <title>The ancient ancestry and fast evolution of plastids.</title>
        <authorList>
            <person name="Moore K.R."/>
            <person name="Magnabosco C."/>
            <person name="Momper L."/>
            <person name="Gold D.A."/>
            <person name="Bosak T."/>
            <person name="Fournier G.P."/>
        </authorList>
    </citation>
    <scope>NUCLEOTIDE SEQUENCE [LARGE SCALE GENOMIC DNA]</scope>
    <source>
        <strain evidence="1 2">ULC18</strain>
    </source>
</reference>
<organism evidence="1 2">
    <name type="scientific">Stenomitos frigidus ULC18</name>
    <dbReference type="NCBI Taxonomy" id="2107698"/>
    <lineage>
        <taxon>Bacteria</taxon>
        <taxon>Bacillati</taxon>
        <taxon>Cyanobacteriota</taxon>
        <taxon>Cyanophyceae</taxon>
        <taxon>Leptolyngbyales</taxon>
        <taxon>Leptolyngbyaceae</taxon>
        <taxon>Stenomitos</taxon>
    </lineage>
</organism>
<accession>A0A2T1DWU9</accession>
<name>A0A2T1DWU9_9CYAN</name>
<dbReference type="AlphaFoldDB" id="A0A2T1DWU9"/>
<evidence type="ECO:0000313" key="2">
    <source>
        <dbReference type="Proteomes" id="UP000239576"/>
    </source>
</evidence>
<evidence type="ECO:0000313" key="1">
    <source>
        <dbReference type="EMBL" id="PSB24978.1"/>
    </source>
</evidence>
<dbReference type="Proteomes" id="UP000239576">
    <property type="component" value="Unassembled WGS sequence"/>
</dbReference>
<gene>
    <name evidence="1" type="ORF">C7B82_24765</name>
</gene>
<comment type="caution">
    <text evidence="1">The sequence shown here is derived from an EMBL/GenBank/DDBJ whole genome shotgun (WGS) entry which is preliminary data.</text>
</comment>
<keyword evidence="2" id="KW-1185">Reference proteome</keyword>